<evidence type="ECO:0000313" key="10">
    <source>
        <dbReference type="Proteomes" id="UP000319769"/>
    </source>
</evidence>
<feature type="transmembrane region" description="Helical" evidence="8">
    <location>
        <begin position="222"/>
        <end position="240"/>
    </location>
</feature>
<feature type="transmembrane region" description="Helical" evidence="8">
    <location>
        <begin position="7"/>
        <end position="31"/>
    </location>
</feature>
<organism evidence="9 10">
    <name type="scientific">Amycolatopsis acidicola</name>
    <dbReference type="NCBI Taxonomy" id="2596893"/>
    <lineage>
        <taxon>Bacteria</taxon>
        <taxon>Bacillati</taxon>
        <taxon>Actinomycetota</taxon>
        <taxon>Actinomycetes</taxon>
        <taxon>Pseudonocardiales</taxon>
        <taxon>Pseudonocardiaceae</taxon>
        <taxon>Amycolatopsis</taxon>
    </lineage>
</organism>
<dbReference type="OrthoDB" id="3481722at2"/>
<accession>A0A5N0USP1</accession>
<reference evidence="9" key="1">
    <citation type="submission" date="2019-09" db="EMBL/GenBank/DDBJ databases">
        <authorList>
            <person name="Teo W.F.A."/>
            <person name="Duangmal K."/>
        </authorList>
    </citation>
    <scope>NUCLEOTIDE SEQUENCE [LARGE SCALE GENOMIC DNA]</scope>
    <source>
        <strain evidence="9">K81G1</strain>
    </source>
</reference>
<keyword evidence="6 8" id="KW-1133">Transmembrane helix</keyword>
<evidence type="ECO:0000256" key="7">
    <source>
        <dbReference type="ARBA" id="ARBA00023136"/>
    </source>
</evidence>
<dbReference type="InterPro" id="IPR052017">
    <property type="entry name" value="TSUP"/>
</dbReference>
<evidence type="ECO:0000256" key="2">
    <source>
        <dbReference type="ARBA" id="ARBA00009142"/>
    </source>
</evidence>
<evidence type="ECO:0000256" key="8">
    <source>
        <dbReference type="RuleBase" id="RU363041"/>
    </source>
</evidence>
<evidence type="ECO:0000256" key="3">
    <source>
        <dbReference type="ARBA" id="ARBA00022448"/>
    </source>
</evidence>
<evidence type="ECO:0000256" key="4">
    <source>
        <dbReference type="ARBA" id="ARBA00022475"/>
    </source>
</evidence>
<dbReference type="RefSeq" id="WP_144752252.1">
    <property type="nucleotide sequence ID" value="NZ_VMNW02000084.1"/>
</dbReference>
<evidence type="ECO:0000313" key="9">
    <source>
        <dbReference type="EMBL" id="KAA9152754.1"/>
    </source>
</evidence>
<dbReference type="InterPro" id="IPR002781">
    <property type="entry name" value="TM_pro_TauE-like"/>
</dbReference>
<dbReference type="PANTHER" id="PTHR30269:SF37">
    <property type="entry name" value="MEMBRANE TRANSPORTER PROTEIN"/>
    <property type="match status" value="1"/>
</dbReference>
<evidence type="ECO:0000256" key="5">
    <source>
        <dbReference type="ARBA" id="ARBA00022692"/>
    </source>
</evidence>
<evidence type="ECO:0000256" key="6">
    <source>
        <dbReference type="ARBA" id="ARBA00022989"/>
    </source>
</evidence>
<keyword evidence="3" id="KW-0813">Transport</keyword>
<keyword evidence="5 8" id="KW-0812">Transmembrane</keyword>
<feature type="transmembrane region" description="Helical" evidence="8">
    <location>
        <begin position="168"/>
        <end position="186"/>
    </location>
</feature>
<protein>
    <recommendedName>
        <fullName evidence="8">Probable membrane transporter protein</fullName>
    </recommendedName>
</protein>
<comment type="similarity">
    <text evidence="2 8">Belongs to the 4-toluene sulfonate uptake permease (TSUP) (TC 2.A.102) family.</text>
</comment>
<dbReference type="PANTHER" id="PTHR30269">
    <property type="entry name" value="TRANSMEMBRANE PROTEIN YFCA"/>
    <property type="match status" value="1"/>
</dbReference>
<feature type="transmembrane region" description="Helical" evidence="8">
    <location>
        <begin position="73"/>
        <end position="92"/>
    </location>
</feature>
<name>A0A5N0USP1_9PSEU</name>
<proteinExistence type="inferred from homology"/>
<comment type="subcellular location">
    <subcellularLocation>
        <location evidence="1 8">Cell membrane</location>
        <topology evidence="1 8">Multi-pass membrane protein</topology>
    </subcellularLocation>
</comment>
<gene>
    <name evidence="9" type="ORF">FPZ12_036240</name>
</gene>
<keyword evidence="10" id="KW-1185">Reference proteome</keyword>
<dbReference type="Pfam" id="PF01925">
    <property type="entry name" value="TauE"/>
    <property type="match status" value="1"/>
</dbReference>
<dbReference type="Proteomes" id="UP000319769">
    <property type="component" value="Unassembled WGS sequence"/>
</dbReference>
<keyword evidence="7 8" id="KW-0472">Membrane</keyword>
<keyword evidence="4 8" id="KW-1003">Cell membrane</keyword>
<feature type="transmembrane region" description="Helical" evidence="8">
    <location>
        <begin position="43"/>
        <end position="66"/>
    </location>
</feature>
<sequence>MPTAVLLAGVGIIGFSAFLGGLTGFGFNLLASPMLLVLGIPPAQVIVINLALALCTRIVVVFRLGAHIRWRKVIPLIAASVPGLLFGMYVATHVNEQALRWATGITAIVAAPALLLWRSREKTLSQPLYAASGFVGGTLATTTSLNGIPLALVLTADNVERRSMIADMAIYFVVSNLIGLGILVAGSGLRDLNWTLILLWLPGALLANWVGNSLSPKVPRQAFRILTCGLVVVAGVSTLVSG</sequence>
<feature type="transmembrane region" description="Helical" evidence="8">
    <location>
        <begin position="192"/>
        <end position="210"/>
    </location>
</feature>
<evidence type="ECO:0000256" key="1">
    <source>
        <dbReference type="ARBA" id="ARBA00004651"/>
    </source>
</evidence>
<dbReference type="GO" id="GO:0005886">
    <property type="term" value="C:plasma membrane"/>
    <property type="evidence" value="ECO:0007669"/>
    <property type="project" value="UniProtKB-SubCell"/>
</dbReference>
<dbReference type="EMBL" id="VMNW02000084">
    <property type="protein sequence ID" value="KAA9152754.1"/>
    <property type="molecule type" value="Genomic_DNA"/>
</dbReference>
<feature type="transmembrane region" description="Helical" evidence="8">
    <location>
        <begin position="98"/>
        <end position="117"/>
    </location>
</feature>
<dbReference type="AlphaFoldDB" id="A0A5N0USP1"/>
<comment type="caution">
    <text evidence="9">The sequence shown here is derived from an EMBL/GenBank/DDBJ whole genome shotgun (WGS) entry which is preliminary data.</text>
</comment>